<dbReference type="EMBL" id="JAGTJR010000016">
    <property type="protein sequence ID" value="KAH7047441.1"/>
    <property type="molecule type" value="Genomic_DNA"/>
</dbReference>
<evidence type="ECO:0008006" key="3">
    <source>
        <dbReference type="Google" id="ProtNLM"/>
    </source>
</evidence>
<protein>
    <recommendedName>
        <fullName evidence="3">Secreted protein</fullName>
    </recommendedName>
</protein>
<proteinExistence type="predicted"/>
<sequence length="112" mass="12942">MWLRLMAPGGCFGCGTSFLFLNTNLHSGIKGEALLPYFLCIHRNGRSIWSVYRWARRGTGSWSFVLFSRLTHLPSPQETSALWPPRICTLKMNRKGTFIFSHLTYTRTNLTW</sequence>
<gene>
    <name evidence="1" type="ORF">B0J12DRAFT_122557</name>
</gene>
<comment type="caution">
    <text evidence="1">The sequence shown here is derived from an EMBL/GenBank/DDBJ whole genome shotgun (WGS) entry which is preliminary data.</text>
</comment>
<evidence type="ECO:0000313" key="1">
    <source>
        <dbReference type="EMBL" id="KAH7047441.1"/>
    </source>
</evidence>
<evidence type="ECO:0000313" key="2">
    <source>
        <dbReference type="Proteomes" id="UP000774617"/>
    </source>
</evidence>
<organism evidence="1 2">
    <name type="scientific">Macrophomina phaseolina</name>
    <dbReference type="NCBI Taxonomy" id="35725"/>
    <lineage>
        <taxon>Eukaryota</taxon>
        <taxon>Fungi</taxon>
        <taxon>Dikarya</taxon>
        <taxon>Ascomycota</taxon>
        <taxon>Pezizomycotina</taxon>
        <taxon>Dothideomycetes</taxon>
        <taxon>Dothideomycetes incertae sedis</taxon>
        <taxon>Botryosphaeriales</taxon>
        <taxon>Botryosphaeriaceae</taxon>
        <taxon>Macrophomina</taxon>
    </lineage>
</organism>
<reference evidence="1 2" key="1">
    <citation type="journal article" date="2021" name="Nat. Commun.">
        <title>Genetic determinants of endophytism in the Arabidopsis root mycobiome.</title>
        <authorList>
            <person name="Mesny F."/>
            <person name="Miyauchi S."/>
            <person name="Thiergart T."/>
            <person name="Pickel B."/>
            <person name="Atanasova L."/>
            <person name="Karlsson M."/>
            <person name="Huettel B."/>
            <person name="Barry K.W."/>
            <person name="Haridas S."/>
            <person name="Chen C."/>
            <person name="Bauer D."/>
            <person name="Andreopoulos W."/>
            <person name="Pangilinan J."/>
            <person name="LaButti K."/>
            <person name="Riley R."/>
            <person name="Lipzen A."/>
            <person name="Clum A."/>
            <person name="Drula E."/>
            <person name="Henrissat B."/>
            <person name="Kohler A."/>
            <person name="Grigoriev I.V."/>
            <person name="Martin F.M."/>
            <person name="Hacquard S."/>
        </authorList>
    </citation>
    <scope>NUCLEOTIDE SEQUENCE [LARGE SCALE GENOMIC DNA]</scope>
    <source>
        <strain evidence="1 2">MPI-SDFR-AT-0080</strain>
    </source>
</reference>
<dbReference type="Proteomes" id="UP000774617">
    <property type="component" value="Unassembled WGS sequence"/>
</dbReference>
<keyword evidence="2" id="KW-1185">Reference proteome</keyword>
<accession>A0ABQ8GAA4</accession>
<name>A0ABQ8GAA4_9PEZI</name>